<evidence type="ECO:0000256" key="14">
    <source>
        <dbReference type="PROSITE-ProRule" id="PRU10141"/>
    </source>
</evidence>
<dbReference type="GO" id="GO:0005524">
    <property type="term" value="F:ATP binding"/>
    <property type="evidence" value="ECO:0007669"/>
    <property type="project" value="UniProtKB-UniRule"/>
</dbReference>
<evidence type="ECO:0000256" key="10">
    <source>
        <dbReference type="ARBA" id="ARBA00022840"/>
    </source>
</evidence>
<dbReference type="Pfam" id="PF11978">
    <property type="entry name" value="MVP_shoulder"/>
    <property type="match status" value="1"/>
</dbReference>
<keyword evidence="5" id="KW-0723">Serine/threonine-protein kinase</keyword>
<evidence type="ECO:0000256" key="8">
    <source>
        <dbReference type="ARBA" id="ARBA00022741"/>
    </source>
</evidence>
<dbReference type="SMART" id="SM00315">
    <property type="entry name" value="RGS"/>
    <property type="match status" value="1"/>
</dbReference>
<dbReference type="eggNOG" id="KOG0986">
    <property type="taxonomic scope" value="Eukaryota"/>
</dbReference>
<evidence type="ECO:0000256" key="12">
    <source>
        <dbReference type="ARBA" id="ARBA00023274"/>
    </source>
</evidence>
<dbReference type="Gene3D" id="1.10.167.10">
    <property type="entry name" value="Regulator of G-protein Signalling 4, domain 2"/>
    <property type="match status" value="2"/>
</dbReference>
<feature type="repeat" description="MVP" evidence="13">
    <location>
        <begin position="441"/>
        <end position="493"/>
    </location>
</feature>
<keyword evidence="4 13" id="KW-0963">Cytoplasm</keyword>
<dbReference type="GO" id="GO:0005634">
    <property type="term" value="C:nucleus"/>
    <property type="evidence" value="ECO:0007669"/>
    <property type="project" value="UniProtKB-SubCell"/>
</dbReference>
<dbReference type="InterPro" id="IPR040989">
    <property type="entry name" value="Vault_3"/>
</dbReference>
<evidence type="ECO:0000256" key="5">
    <source>
        <dbReference type="ARBA" id="ARBA00022527"/>
    </source>
</evidence>
<dbReference type="Pfam" id="PF17795">
    <property type="entry name" value="Vault_3"/>
    <property type="match status" value="1"/>
</dbReference>
<feature type="domain" description="AGC-kinase C-terminal" evidence="16">
    <location>
        <begin position="800"/>
        <end position="859"/>
    </location>
</feature>
<dbReference type="InterPro" id="IPR043179">
    <property type="entry name" value="Vault_2_sf"/>
</dbReference>
<dbReference type="PRINTS" id="PR00717">
    <property type="entry name" value="GPCRKINASE"/>
</dbReference>
<proteinExistence type="predicted"/>
<dbReference type="PROSITE" id="PS50132">
    <property type="entry name" value="RGS"/>
    <property type="match status" value="1"/>
</dbReference>
<keyword evidence="6" id="KW-0808">Transferase</keyword>
<dbReference type="FunFam" id="2.30.30.560:FF:000001">
    <property type="entry name" value="major vault protein-like"/>
    <property type="match status" value="1"/>
</dbReference>
<keyword evidence="7" id="KW-0677">Repeat</keyword>
<dbReference type="GO" id="GO:1990904">
    <property type="term" value="C:ribonucleoprotein complex"/>
    <property type="evidence" value="ECO:0007669"/>
    <property type="project" value="UniProtKB-UniRule"/>
</dbReference>
<feature type="domain" description="RGS" evidence="15">
    <location>
        <begin position="27"/>
        <end position="149"/>
    </location>
</feature>
<dbReference type="Pfam" id="PF01505">
    <property type="entry name" value="Vault"/>
    <property type="match status" value="4"/>
</dbReference>
<accession>A0A1X7VDL9</accession>
<evidence type="ECO:0000259" key="16">
    <source>
        <dbReference type="PROSITE" id="PS51285"/>
    </source>
</evidence>
<dbReference type="FunCoup" id="A0A1X7VDL9">
    <property type="interactions" value="381"/>
</dbReference>
<sequence>MLKLPPVGTCLPLRDKIDHTFEFIVEQQPIGHKLFLLFCEKDLKLSRCMQFLHAVDELKIVVEGKRLAHAQTVFDDFLSLDSPQDQASKFLGAGKLECVSDELATKTQEKLKGIVPVDVFEECRQAVRDFLSGQPLIDFVESPFYWRFLQWKTLERMIITKDHFRQYRVLGKGGFGLVFACQSKFTGKMYALKKLEKKRVKKRKGEKLALNEKEVLEKVDSRFVFSSVRGVEIEKADEDFADKFATGIVPKPWQEEVSSLSEDCPVAMSRKIIGILPNYYVHVLDLNTNITTVEIGPQNLVLQDNHSLEAGALPFVTIPPGHYCRVEHPIDINKPIVDGKLYELRFGHREIRLHGDPFPLFPGERLPESGSATDYSRAIKHLPTIKADHGIHLSALVDMEETDTAPARKAGDEWQLRGPLTYLPKPEEQVVKMVSPIIITPGHAVRLRARQAFTDAKGIYRCTGEEWLVRDIGAYLPDVYEEVVEEVDAYTLTPNNALHIRANCNFTDQFGRGRRIGEEWLVKYDDTESYIPDVTEEVVNEVQLTVLSHHQYCVVVNPLGDDGRPRLGCRELRKGPKTFFLHPGEKFERGIQDAIILESDEALLVTAQEEFDDVTEDGSKVHRTPGDRWMIHGPTDYIPRTEIGNIQRRKATPLNENEGIYVRNVQSGQKRDKTRVVTYRCPSNCAVQVYNYIEKTARVVFGPDLVVLDPHENFNVLSLSAGKPKKENALKTICLMLGPDFISDHITVETSDHARLKIAVSMNNEFRVERGNPESEAMLFSVPDFIGFACREVGELPFFQTIDFAHLEAGLIPPPFIPNSRAVYAKDVLDIDQFSSVRGVEIEKADKDFADLLTSLRPE</sequence>
<dbReference type="Pfam" id="PF00615">
    <property type="entry name" value="RGS"/>
    <property type="match status" value="1"/>
</dbReference>
<organism evidence="17">
    <name type="scientific">Amphimedon queenslandica</name>
    <name type="common">Sponge</name>
    <dbReference type="NCBI Taxonomy" id="400682"/>
    <lineage>
        <taxon>Eukaryota</taxon>
        <taxon>Metazoa</taxon>
        <taxon>Porifera</taxon>
        <taxon>Demospongiae</taxon>
        <taxon>Heteroscleromorpha</taxon>
        <taxon>Haplosclerida</taxon>
        <taxon>Niphatidae</taxon>
        <taxon>Amphimedon</taxon>
    </lineage>
</organism>
<reference evidence="17" key="1">
    <citation type="submission" date="2017-05" db="UniProtKB">
        <authorList>
            <consortium name="EnsemblMetazoa"/>
        </authorList>
    </citation>
    <scope>IDENTIFICATION</scope>
</reference>
<dbReference type="InterPro" id="IPR000961">
    <property type="entry name" value="AGC-kinase_C"/>
</dbReference>
<name>A0A1X7VDL9_AMPQE</name>
<dbReference type="InterPro" id="IPR016137">
    <property type="entry name" value="RGS"/>
</dbReference>
<feature type="repeat" description="MVP" evidence="13">
    <location>
        <begin position="550"/>
        <end position="598"/>
    </location>
</feature>
<dbReference type="InterPro" id="IPR036013">
    <property type="entry name" value="Band_7/SPFH_dom_sf"/>
</dbReference>
<evidence type="ECO:0000256" key="2">
    <source>
        <dbReference type="ARBA" id="ARBA00004496"/>
    </source>
</evidence>
<dbReference type="Gene3D" id="2.30.30.570">
    <property type="match status" value="2"/>
</dbReference>
<feature type="repeat" description="MVP" evidence="13">
    <location>
        <begin position="599"/>
        <end position="655"/>
    </location>
</feature>
<evidence type="ECO:0000256" key="13">
    <source>
        <dbReference type="PROSITE-ProRule" id="PRU00571"/>
    </source>
</evidence>
<evidence type="ECO:0000259" key="15">
    <source>
        <dbReference type="PROSITE" id="PS50132"/>
    </source>
</evidence>
<feature type="repeat" description="MVP" evidence="13">
    <location>
        <begin position="387"/>
        <end position="440"/>
    </location>
</feature>
<dbReference type="PANTHER" id="PTHR14165:SF16">
    <property type="entry name" value="MAJOR VAULT PROTEIN"/>
    <property type="match status" value="1"/>
</dbReference>
<dbReference type="STRING" id="400682.A0A1X7VDL9"/>
<evidence type="ECO:0000256" key="9">
    <source>
        <dbReference type="ARBA" id="ARBA00022777"/>
    </source>
</evidence>
<dbReference type="PANTHER" id="PTHR14165">
    <property type="entry name" value="MAJOR VAULT PROTEIN"/>
    <property type="match status" value="1"/>
</dbReference>
<dbReference type="GO" id="GO:0005737">
    <property type="term" value="C:cytoplasm"/>
    <property type="evidence" value="ECO:0007669"/>
    <property type="project" value="UniProtKB-SubCell"/>
</dbReference>
<dbReference type="InterPro" id="IPR039059">
    <property type="entry name" value="MVP"/>
</dbReference>
<dbReference type="InterPro" id="IPR036305">
    <property type="entry name" value="RGS_sf"/>
</dbReference>
<dbReference type="Gene3D" id="3.30.479.30">
    <property type="entry name" value="Band 7 domain"/>
    <property type="match status" value="1"/>
</dbReference>
<dbReference type="InterPro" id="IPR041139">
    <property type="entry name" value="MVP_rep_dom"/>
</dbReference>
<dbReference type="GO" id="GO:0004703">
    <property type="term" value="F:G protein-coupled receptor kinase activity"/>
    <property type="evidence" value="ECO:0007669"/>
    <property type="project" value="InterPro"/>
</dbReference>
<evidence type="ECO:0000256" key="1">
    <source>
        <dbReference type="ARBA" id="ARBA00004123"/>
    </source>
</evidence>
<dbReference type="GO" id="GO:0007165">
    <property type="term" value="P:signal transduction"/>
    <property type="evidence" value="ECO:0007669"/>
    <property type="project" value="InterPro"/>
</dbReference>
<evidence type="ECO:0000256" key="3">
    <source>
        <dbReference type="ARBA" id="ARBA00018296"/>
    </source>
</evidence>
<dbReference type="FunFam" id="2.30.30.570:FF:000001">
    <property type="entry name" value="major vault protein-like"/>
    <property type="match status" value="1"/>
</dbReference>
<evidence type="ECO:0000313" key="17">
    <source>
        <dbReference type="EnsemblMetazoa" id="Aqu2.1.38098_001"/>
    </source>
</evidence>
<dbReference type="PROSITE" id="PS00107">
    <property type="entry name" value="PROTEIN_KINASE_ATP"/>
    <property type="match status" value="1"/>
</dbReference>
<dbReference type="InterPro" id="IPR043023">
    <property type="entry name" value="MVP_rep_sf"/>
</dbReference>
<dbReference type="InterPro" id="IPR002499">
    <property type="entry name" value="Vault_N"/>
</dbReference>
<keyword evidence="10 14" id="KW-0067">ATP-binding</keyword>
<dbReference type="Gene3D" id="3.30.200.20">
    <property type="entry name" value="Phosphorylase Kinase, domain 1"/>
    <property type="match status" value="2"/>
</dbReference>
<keyword evidence="12 13" id="KW-0687">Ribonucleoprotein</keyword>
<dbReference type="FunFam" id="2.30.30.550:FF:000001">
    <property type="entry name" value="major vault protein-like"/>
    <property type="match status" value="3"/>
</dbReference>
<dbReference type="InterPro" id="IPR044926">
    <property type="entry name" value="RGS_subdomain_2"/>
</dbReference>
<evidence type="ECO:0000256" key="7">
    <source>
        <dbReference type="ARBA" id="ARBA00022737"/>
    </source>
</evidence>
<dbReference type="AlphaFoldDB" id="A0A1X7VDL9"/>
<dbReference type="PROSITE" id="PS51224">
    <property type="entry name" value="MVP"/>
    <property type="match status" value="5"/>
</dbReference>
<protein>
    <recommendedName>
        <fullName evidence="3">Major vault protein</fullName>
    </recommendedName>
</protein>
<feature type="binding site" evidence="14">
    <location>
        <position position="202"/>
    </location>
    <ligand>
        <name>ATP</name>
        <dbReference type="ChEBI" id="CHEBI:30616"/>
    </ligand>
</feature>
<keyword evidence="8 14" id="KW-0547">Nucleotide-binding</keyword>
<dbReference type="SUPFAM" id="SSF48097">
    <property type="entry name" value="Regulator of G-protein signaling, RGS"/>
    <property type="match status" value="1"/>
</dbReference>
<keyword evidence="9" id="KW-0418">Kinase</keyword>
<evidence type="ECO:0000256" key="4">
    <source>
        <dbReference type="ARBA" id="ARBA00022490"/>
    </source>
</evidence>
<dbReference type="SUPFAM" id="SSF56112">
    <property type="entry name" value="Protein kinase-like (PK-like)"/>
    <property type="match status" value="1"/>
</dbReference>
<feature type="repeat" description="MVP" evidence="13">
    <location>
        <begin position="494"/>
        <end position="548"/>
    </location>
</feature>
<dbReference type="Gene3D" id="2.30.30.550">
    <property type="entry name" value="Major Vault Protein repeat"/>
    <property type="match status" value="4"/>
</dbReference>
<dbReference type="EnsemblMetazoa" id="Aqu2.1.38098_001">
    <property type="protein sequence ID" value="Aqu2.1.38098_001"/>
    <property type="gene ID" value="Aqu2.1.38098"/>
</dbReference>
<keyword evidence="11" id="KW-0539">Nucleus</keyword>
<dbReference type="InterPro" id="IPR000239">
    <property type="entry name" value="GPCR_kinase"/>
</dbReference>
<dbReference type="Pfam" id="PF17794">
    <property type="entry name" value="Vault_2"/>
    <property type="match status" value="2"/>
</dbReference>
<dbReference type="OrthoDB" id="6125719at2759"/>
<dbReference type="InterPro" id="IPR041134">
    <property type="entry name" value="Vault_2"/>
</dbReference>
<dbReference type="InParanoid" id="A0A1X7VDL9"/>
<comment type="subcellular location">
    <subcellularLocation>
        <location evidence="2 13">Cytoplasm</location>
    </subcellularLocation>
    <subcellularLocation>
        <location evidence="1">Nucleus</location>
    </subcellularLocation>
</comment>
<evidence type="ECO:0000256" key="11">
    <source>
        <dbReference type="ARBA" id="ARBA00023242"/>
    </source>
</evidence>
<evidence type="ECO:0000256" key="6">
    <source>
        <dbReference type="ARBA" id="ARBA00022679"/>
    </source>
</evidence>
<dbReference type="InterPro" id="IPR021870">
    <property type="entry name" value="MVP_shoulder"/>
</dbReference>
<dbReference type="InterPro" id="IPR011009">
    <property type="entry name" value="Kinase-like_dom_sf"/>
</dbReference>
<dbReference type="InterPro" id="IPR017441">
    <property type="entry name" value="Protein_kinase_ATP_BS"/>
</dbReference>
<dbReference type="PROSITE" id="PS51285">
    <property type="entry name" value="AGC_KINASE_CTER"/>
    <property type="match status" value="1"/>
</dbReference>
<dbReference type="Gene3D" id="2.30.30.560">
    <property type="match status" value="2"/>
</dbReference>